<evidence type="ECO:0000256" key="3">
    <source>
        <dbReference type="HAMAP-Rule" id="MF_01660"/>
    </source>
</evidence>
<dbReference type="Proteomes" id="UP000323317">
    <property type="component" value="Unassembled WGS sequence"/>
</dbReference>
<dbReference type="HAMAP" id="MF_01660">
    <property type="entry name" value="MenH"/>
    <property type="match status" value="1"/>
</dbReference>
<dbReference type="Pfam" id="PF00561">
    <property type="entry name" value="Abhydrolase_1"/>
    <property type="match status" value="1"/>
</dbReference>
<dbReference type="PANTHER" id="PTHR42916">
    <property type="entry name" value="2-SUCCINYL-5-ENOLPYRUVYL-6-HYDROXY-3-CYCLOHEXENE-1-CARBOXYLATE SYNTHASE"/>
    <property type="match status" value="1"/>
</dbReference>
<sequence length="268" mass="29935">MLMVINGVPYHIDIRGEGTPVLLLHGFTGDGSTWDHLLPYLNDYKTIAVDLLGHGKTDSPEDPQRYRMEQAVNDLNVILEELDITEVYLLGYSMGGRLALAFASAFPDKVKALILESSSPGLKLQYERRQRSEGDEKLADMILSKGLSEFVDYWEGIPLFLSQHRLPAAEQEAIRQNRLSQNPLGLANSLRGMGTGSQPSYWEELSNLPMGMLYIVGELDRKFCMIAEEMKESAQNASIIKVPGAGHALHVEEPEKFGTIVRKFLKNT</sequence>
<gene>
    <name evidence="3 5" type="primary">menH</name>
    <name evidence="5" type="ORF">FZC79_21200</name>
</gene>
<name>A0A5D4K7X4_9BACI</name>
<comment type="pathway">
    <text evidence="3">Quinol/quinone metabolism; menaquinone biosynthesis.</text>
</comment>
<comment type="catalytic activity">
    <reaction evidence="3">
        <text>5-enolpyruvoyl-6-hydroxy-2-succinyl-cyclohex-3-ene-1-carboxylate = (1R,6R)-6-hydroxy-2-succinyl-cyclohexa-2,4-diene-1-carboxylate + pyruvate</text>
        <dbReference type="Rhea" id="RHEA:25597"/>
        <dbReference type="ChEBI" id="CHEBI:15361"/>
        <dbReference type="ChEBI" id="CHEBI:58689"/>
        <dbReference type="ChEBI" id="CHEBI:58818"/>
        <dbReference type="EC" id="4.2.99.20"/>
    </reaction>
</comment>
<dbReference type="PRINTS" id="PR00412">
    <property type="entry name" value="EPOXHYDRLASE"/>
</dbReference>
<evidence type="ECO:0000313" key="6">
    <source>
        <dbReference type="Proteomes" id="UP000323317"/>
    </source>
</evidence>
<evidence type="ECO:0000313" key="5">
    <source>
        <dbReference type="EMBL" id="TYR72845.1"/>
    </source>
</evidence>
<comment type="pathway">
    <text evidence="3">Quinol/quinone metabolism; 1,4-dihydroxy-2-naphthoate biosynthesis; 1,4-dihydroxy-2-naphthoate from chorismate: step 3/7.</text>
</comment>
<comment type="function">
    <text evidence="3">Catalyzes a proton abstraction reaction that results in 2,5-elimination of pyruvate from 2-succinyl-5-enolpyruvyl-6-hydroxy-3-cyclohexene-1-carboxylate (SEPHCHC) and the formation of 2-succinyl-6-hydroxy-2,4-cyclohexadiene-1-carboxylate (SHCHC).</text>
</comment>
<dbReference type="InterPro" id="IPR000639">
    <property type="entry name" value="Epox_hydrolase-like"/>
</dbReference>
<dbReference type="UniPathway" id="UPA01057">
    <property type="reaction ID" value="UER00900"/>
</dbReference>
<dbReference type="PANTHER" id="PTHR42916:SF1">
    <property type="entry name" value="PROTEIN PHYLLO, CHLOROPLASTIC"/>
    <property type="match status" value="1"/>
</dbReference>
<protein>
    <recommendedName>
        <fullName evidence="3">Putative 2-succinyl-6-hydroxy-2,4-cyclohexadiene-1-carboxylate synthase</fullName>
        <shortName evidence="3">SHCHC synthase</shortName>
        <ecNumber evidence="3">4.2.99.20</ecNumber>
    </recommendedName>
</protein>
<reference evidence="5 6" key="1">
    <citation type="submission" date="2019-08" db="EMBL/GenBank/DDBJ databases">
        <title>Bacillus genomes from the desert of Cuatro Cienegas, Coahuila.</title>
        <authorList>
            <person name="Olmedo-Alvarez G."/>
        </authorList>
    </citation>
    <scope>NUCLEOTIDE SEQUENCE [LARGE SCALE GENOMIC DNA]</scope>
    <source>
        <strain evidence="5 6">CH40_1T</strain>
    </source>
</reference>
<dbReference type="InterPro" id="IPR029058">
    <property type="entry name" value="AB_hydrolase_fold"/>
</dbReference>
<dbReference type="InterPro" id="IPR022485">
    <property type="entry name" value="SHCHC_synthase_MenH"/>
</dbReference>
<dbReference type="GO" id="GO:0009234">
    <property type="term" value="P:menaquinone biosynthetic process"/>
    <property type="evidence" value="ECO:0007669"/>
    <property type="project" value="UniProtKB-UniRule"/>
</dbReference>
<comment type="caution">
    <text evidence="5">The sequence shown here is derived from an EMBL/GenBank/DDBJ whole genome shotgun (WGS) entry which is preliminary data.</text>
</comment>
<evidence type="ECO:0000259" key="4">
    <source>
        <dbReference type="Pfam" id="PF00561"/>
    </source>
</evidence>
<evidence type="ECO:0000256" key="2">
    <source>
        <dbReference type="ARBA" id="ARBA00023239"/>
    </source>
</evidence>
<comment type="subunit">
    <text evidence="3">Monomer.</text>
</comment>
<dbReference type="NCBIfam" id="TIGR03695">
    <property type="entry name" value="menH_SHCHC"/>
    <property type="match status" value="1"/>
</dbReference>
<dbReference type="Gene3D" id="3.40.50.1820">
    <property type="entry name" value="alpha/beta hydrolase"/>
    <property type="match status" value="1"/>
</dbReference>
<comment type="similarity">
    <text evidence="3">Belongs to the AB hydrolase superfamily. MenH family.</text>
</comment>
<dbReference type="InterPro" id="IPR000073">
    <property type="entry name" value="AB_hydrolase_1"/>
</dbReference>
<organism evidence="5 6">
    <name type="scientific">Rossellomorea vietnamensis</name>
    <dbReference type="NCBI Taxonomy" id="218284"/>
    <lineage>
        <taxon>Bacteria</taxon>
        <taxon>Bacillati</taxon>
        <taxon>Bacillota</taxon>
        <taxon>Bacilli</taxon>
        <taxon>Bacillales</taxon>
        <taxon>Bacillaceae</taxon>
        <taxon>Rossellomorea</taxon>
    </lineage>
</organism>
<feature type="domain" description="AB hydrolase-1" evidence="4">
    <location>
        <begin position="20"/>
        <end position="252"/>
    </location>
</feature>
<keyword evidence="1 3" id="KW-0474">Menaquinone biosynthesis</keyword>
<dbReference type="EMBL" id="VTEH01000025">
    <property type="protein sequence ID" value="TYR72845.1"/>
    <property type="molecule type" value="Genomic_DNA"/>
</dbReference>
<dbReference type="UniPathway" id="UPA00079"/>
<dbReference type="GO" id="GO:0070205">
    <property type="term" value="F:2-succinyl-6-hydroxy-2,4-cyclohexadiene-1-carboxylate synthase activity"/>
    <property type="evidence" value="ECO:0007669"/>
    <property type="project" value="UniProtKB-UniRule"/>
</dbReference>
<dbReference type="AlphaFoldDB" id="A0A5D4K7X4"/>
<dbReference type="EC" id="4.2.99.20" evidence="3"/>
<proteinExistence type="inferred from homology"/>
<accession>A0A5D4K7X4</accession>
<dbReference type="RefSeq" id="WP_148948671.1">
    <property type="nucleotide sequence ID" value="NZ_VTEH01000025.1"/>
</dbReference>
<dbReference type="PRINTS" id="PR00111">
    <property type="entry name" value="ABHYDROLASE"/>
</dbReference>
<evidence type="ECO:0000256" key="1">
    <source>
        <dbReference type="ARBA" id="ARBA00022428"/>
    </source>
</evidence>
<dbReference type="SUPFAM" id="SSF53474">
    <property type="entry name" value="alpha/beta-Hydrolases"/>
    <property type="match status" value="1"/>
</dbReference>
<keyword evidence="2 3" id="KW-0456">Lyase</keyword>